<dbReference type="EMBL" id="CADCTT010000230">
    <property type="protein sequence ID" value="CAA9310562.1"/>
    <property type="molecule type" value="Genomic_DNA"/>
</dbReference>
<organism evidence="2">
    <name type="scientific">uncultured Friedmanniella sp</name>
    <dbReference type="NCBI Taxonomy" id="335381"/>
    <lineage>
        <taxon>Bacteria</taxon>
        <taxon>Bacillati</taxon>
        <taxon>Actinomycetota</taxon>
        <taxon>Actinomycetes</taxon>
        <taxon>Propionibacteriales</taxon>
        <taxon>Nocardioidaceae</taxon>
        <taxon>Friedmanniella</taxon>
        <taxon>environmental samples</taxon>
    </lineage>
</organism>
<feature type="compositionally biased region" description="Basic residues" evidence="1">
    <location>
        <begin position="69"/>
        <end position="105"/>
    </location>
</feature>
<evidence type="ECO:0000313" key="2">
    <source>
        <dbReference type="EMBL" id="CAA9310562.1"/>
    </source>
</evidence>
<keyword evidence="2" id="KW-0240">DNA-directed RNA polymerase</keyword>
<sequence>DCPPRRRRHHQPADRRAAHPFGLQVQAGAVRRQARSPDQRLLLPAGRGPARPRRPPGGDGPAGEAAVHRPARGQRRQAELRRHRPGRRRGRRAQHLRPHAGRARL</sequence>
<proteinExistence type="predicted"/>
<keyword evidence="2" id="KW-0804">Transcription</keyword>
<evidence type="ECO:0000256" key="1">
    <source>
        <dbReference type="SAM" id="MobiDB-lite"/>
    </source>
</evidence>
<feature type="region of interest" description="Disordered" evidence="1">
    <location>
        <begin position="1"/>
        <end position="105"/>
    </location>
</feature>
<feature type="non-terminal residue" evidence="2">
    <location>
        <position position="1"/>
    </location>
</feature>
<keyword evidence="2" id="KW-0808">Transferase</keyword>
<gene>
    <name evidence="2" type="ORF">AVDCRST_MAG61-1689</name>
</gene>
<dbReference type="GO" id="GO:0000428">
    <property type="term" value="C:DNA-directed RNA polymerase complex"/>
    <property type="evidence" value="ECO:0007669"/>
    <property type="project" value="UniProtKB-KW"/>
</dbReference>
<protein>
    <submittedName>
        <fullName evidence="2">DNA-directed RNA polymerase omega subunit</fullName>
        <ecNumber evidence="2">2.7.7.6</ecNumber>
    </submittedName>
</protein>
<feature type="compositionally biased region" description="Low complexity" evidence="1">
    <location>
        <begin position="40"/>
        <end position="49"/>
    </location>
</feature>
<dbReference type="GO" id="GO:0003899">
    <property type="term" value="F:DNA-directed RNA polymerase activity"/>
    <property type="evidence" value="ECO:0007669"/>
    <property type="project" value="UniProtKB-EC"/>
</dbReference>
<name>A0A6J4KN61_9ACTN</name>
<dbReference type="AlphaFoldDB" id="A0A6J4KN61"/>
<reference evidence="2" key="1">
    <citation type="submission" date="2020-02" db="EMBL/GenBank/DDBJ databases">
        <authorList>
            <person name="Meier V. D."/>
        </authorList>
    </citation>
    <scope>NUCLEOTIDE SEQUENCE</scope>
    <source>
        <strain evidence="2">AVDCRST_MAG61</strain>
    </source>
</reference>
<feature type="compositionally biased region" description="Basic residues" evidence="1">
    <location>
        <begin position="1"/>
        <end position="10"/>
    </location>
</feature>
<feature type="non-terminal residue" evidence="2">
    <location>
        <position position="105"/>
    </location>
</feature>
<keyword evidence="2" id="KW-0548">Nucleotidyltransferase</keyword>
<dbReference type="EC" id="2.7.7.6" evidence="2"/>
<accession>A0A6J4KN61</accession>